<organism evidence="3 4">
    <name type="scientific">Pseudonocardia sulfidoxydans NBRC 16205</name>
    <dbReference type="NCBI Taxonomy" id="1223511"/>
    <lineage>
        <taxon>Bacteria</taxon>
        <taxon>Bacillati</taxon>
        <taxon>Actinomycetota</taxon>
        <taxon>Actinomycetes</taxon>
        <taxon>Pseudonocardiales</taxon>
        <taxon>Pseudonocardiaceae</taxon>
        <taxon>Pseudonocardia</taxon>
    </lineage>
</organism>
<feature type="domain" description="Activator of Hsp90 ATPase homologue 1/2-like C-terminal" evidence="2">
    <location>
        <begin position="20"/>
        <end position="113"/>
    </location>
</feature>
<dbReference type="InterPro" id="IPR013538">
    <property type="entry name" value="ASHA1/2-like_C"/>
</dbReference>
<keyword evidence="4" id="KW-1185">Reference proteome</keyword>
<dbReference type="RefSeq" id="WP_147107883.1">
    <property type="nucleotide sequence ID" value="NZ_BJVJ01000025.1"/>
</dbReference>
<dbReference type="EMBL" id="BJVJ01000025">
    <property type="protein sequence ID" value="GEL23910.1"/>
    <property type="molecule type" value="Genomic_DNA"/>
</dbReference>
<proteinExistence type="inferred from homology"/>
<evidence type="ECO:0000259" key="2">
    <source>
        <dbReference type="Pfam" id="PF08327"/>
    </source>
</evidence>
<protein>
    <recommendedName>
        <fullName evidence="2">Activator of Hsp90 ATPase homologue 1/2-like C-terminal domain-containing protein</fullName>
    </recommendedName>
</protein>
<dbReference type="SUPFAM" id="SSF55961">
    <property type="entry name" value="Bet v1-like"/>
    <property type="match status" value="2"/>
</dbReference>
<evidence type="ECO:0000256" key="1">
    <source>
        <dbReference type="ARBA" id="ARBA00006817"/>
    </source>
</evidence>
<accession>A0A511DGJ3</accession>
<name>A0A511DGJ3_9PSEU</name>
<gene>
    <name evidence="3" type="ORF">PSU4_28640</name>
</gene>
<dbReference type="Proteomes" id="UP000321685">
    <property type="component" value="Unassembled WGS sequence"/>
</dbReference>
<dbReference type="AlphaFoldDB" id="A0A511DGJ3"/>
<dbReference type="Pfam" id="PF08327">
    <property type="entry name" value="AHSA1"/>
    <property type="match status" value="2"/>
</dbReference>
<comment type="caution">
    <text evidence="3">The sequence shown here is derived from an EMBL/GenBank/DDBJ whole genome shotgun (WGS) entry which is preliminary data.</text>
</comment>
<sequence length="296" mass="31936">MPGPTIPPADDVAVTRARIAAPPARVHRALTEPAELTAWLAEHADVALPGTWAFWGRDVPEGDAPHQTPLHVATDNLRFTWRLEDTDTTAEFALEPQDDDRSTLVTLSQTHFPGWPAAMAGTGALALLPTWWALAIANLDDHIAGRPLVARPDLTSTRMEVGLDIAADPGAVFTSLVDPDVFLRWFGAPMGIEPRVGGRWAMGGLETNPNPGTITEFEPGRALGIDLGGMVVRWELAGSAGHTRLTLVQSGFDEGRPPYGAWLGWLSGLPELRRSHEVPDWEPIWVGDDTPSLPGT</sequence>
<evidence type="ECO:0000313" key="4">
    <source>
        <dbReference type="Proteomes" id="UP000321685"/>
    </source>
</evidence>
<reference evidence="3 4" key="1">
    <citation type="submission" date="2019-07" db="EMBL/GenBank/DDBJ databases">
        <title>Whole genome shotgun sequence of Pseudonocardia sulfidoxydans NBRC 16205.</title>
        <authorList>
            <person name="Hosoyama A."/>
            <person name="Uohara A."/>
            <person name="Ohji S."/>
            <person name="Ichikawa N."/>
        </authorList>
    </citation>
    <scope>NUCLEOTIDE SEQUENCE [LARGE SCALE GENOMIC DNA]</scope>
    <source>
        <strain evidence="3 4">NBRC 16205</strain>
    </source>
</reference>
<dbReference type="OrthoDB" id="4538425at2"/>
<comment type="similarity">
    <text evidence="1">Belongs to the AHA1 family.</text>
</comment>
<evidence type="ECO:0000313" key="3">
    <source>
        <dbReference type="EMBL" id="GEL23910.1"/>
    </source>
</evidence>
<dbReference type="CDD" id="cd07814">
    <property type="entry name" value="SRPBCC_CalC_Aha1-like"/>
    <property type="match status" value="2"/>
</dbReference>
<dbReference type="Gene3D" id="3.30.530.20">
    <property type="match status" value="2"/>
</dbReference>
<dbReference type="InterPro" id="IPR023393">
    <property type="entry name" value="START-like_dom_sf"/>
</dbReference>
<feature type="domain" description="Activator of Hsp90 ATPase homologue 1/2-like C-terminal" evidence="2">
    <location>
        <begin position="167"/>
        <end position="259"/>
    </location>
</feature>